<dbReference type="AlphaFoldDB" id="A0A0F7ZXZ0"/>
<evidence type="ECO:0000313" key="3">
    <source>
        <dbReference type="Proteomes" id="UP000054481"/>
    </source>
</evidence>
<feature type="compositionally biased region" description="Basic and acidic residues" evidence="1">
    <location>
        <begin position="57"/>
        <end position="72"/>
    </location>
</feature>
<sequence length="276" mass="31070">MSRKPGLGRFSRQSSTSYFVCIFRFSQDGTRATPHFIWNSQAPTSSAKYIRPTQDSMDDKVPPLRRTDGSVTKGKGEQAEELLDTFFPPLPARIEPEVERPQRASVAMPDLTLTEIEENVMAAKQWKAPGEDGLPTIVWKKLWHVVKYRVLALFDASLREGVVPHQWRIAKIIPLKKPGKEDYTLAKAWRPISLLSTLGKILEVVVAERISYAVESHGLLTANHFDAGKRRSADQALVLLQERVYKAWRMAECLVSSVLTSRVHTTECAKSGRSRG</sequence>
<evidence type="ECO:0000313" key="2">
    <source>
        <dbReference type="EMBL" id="KJZ71557.1"/>
    </source>
</evidence>
<protein>
    <recommendedName>
        <fullName evidence="4">Reverse transcriptase domain-containing protein</fullName>
    </recommendedName>
</protein>
<dbReference type="PANTHER" id="PTHR33481:SF1">
    <property type="entry name" value="ENDONUCLEASE_EXONUCLEASE_PHOSPHATASE DOMAIN-CONTAINING PROTEIN-RELATED"/>
    <property type="match status" value="1"/>
</dbReference>
<name>A0A0F7ZXZ0_9HYPO</name>
<dbReference type="Proteomes" id="UP000054481">
    <property type="component" value="Unassembled WGS sequence"/>
</dbReference>
<feature type="region of interest" description="Disordered" evidence="1">
    <location>
        <begin position="53"/>
        <end position="72"/>
    </location>
</feature>
<dbReference type="OrthoDB" id="4927418at2759"/>
<proteinExistence type="predicted"/>
<dbReference type="EMBL" id="KQ030569">
    <property type="protein sequence ID" value="KJZ71557.1"/>
    <property type="molecule type" value="Genomic_DNA"/>
</dbReference>
<evidence type="ECO:0000256" key="1">
    <source>
        <dbReference type="SAM" id="MobiDB-lite"/>
    </source>
</evidence>
<accession>A0A0F7ZXZ0</accession>
<gene>
    <name evidence="2" type="ORF">HIM_09026</name>
</gene>
<dbReference type="PANTHER" id="PTHR33481">
    <property type="entry name" value="REVERSE TRANSCRIPTASE"/>
    <property type="match status" value="1"/>
</dbReference>
<evidence type="ECO:0008006" key="4">
    <source>
        <dbReference type="Google" id="ProtNLM"/>
    </source>
</evidence>
<organism evidence="2 3">
    <name type="scientific">Hirsutella minnesotensis 3608</name>
    <dbReference type="NCBI Taxonomy" id="1043627"/>
    <lineage>
        <taxon>Eukaryota</taxon>
        <taxon>Fungi</taxon>
        <taxon>Dikarya</taxon>
        <taxon>Ascomycota</taxon>
        <taxon>Pezizomycotina</taxon>
        <taxon>Sordariomycetes</taxon>
        <taxon>Hypocreomycetidae</taxon>
        <taxon>Hypocreales</taxon>
        <taxon>Ophiocordycipitaceae</taxon>
        <taxon>Hirsutella</taxon>
    </lineage>
</organism>
<keyword evidence="3" id="KW-1185">Reference proteome</keyword>
<reference evidence="2 3" key="1">
    <citation type="journal article" date="2014" name="Genome Biol. Evol.">
        <title>Comparative genomics and transcriptomics analyses reveal divergent lifestyle features of nematode endoparasitic fungus Hirsutella minnesotensis.</title>
        <authorList>
            <person name="Lai Y."/>
            <person name="Liu K."/>
            <person name="Zhang X."/>
            <person name="Zhang X."/>
            <person name="Li K."/>
            <person name="Wang N."/>
            <person name="Shu C."/>
            <person name="Wu Y."/>
            <person name="Wang C."/>
            <person name="Bushley K.E."/>
            <person name="Xiang M."/>
            <person name="Liu X."/>
        </authorList>
    </citation>
    <scope>NUCLEOTIDE SEQUENCE [LARGE SCALE GENOMIC DNA]</scope>
    <source>
        <strain evidence="2 3">3608</strain>
    </source>
</reference>